<sequence>MSKMLTALAVWSVFVVSMGILFPVPTTNNVSTIEQTLQSFTVYGFFSLLPIVFYGAGVSYIADWTARAFSKQHEHFTSFLMHITGALIAAPFFDFPDAFMFTLIAAVLFFVLDRTFALLSLRPFEAFLTRRCALFIGLNGAFATMIGGIMT</sequence>
<accession>A0A2P8HXR5</accession>
<feature type="transmembrane region" description="Helical" evidence="1">
    <location>
        <begin position="76"/>
        <end position="93"/>
    </location>
</feature>
<dbReference type="RefSeq" id="WP_106587677.1">
    <property type="nucleotide sequence ID" value="NZ_PYAV01000002.1"/>
</dbReference>
<feature type="transmembrane region" description="Helical" evidence="1">
    <location>
        <begin position="133"/>
        <end position="150"/>
    </location>
</feature>
<keyword evidence="1" id="KW-0472">Membrane</keyword>
<dbReference type="AlphaFoldDB" id="A0A2P8HXR5"/>
<name>A0A2P8HXR5_9BACI</name>
<dbReference type="Proteomes" id="UP000242310">
    <property type="component" value="Unassembled WGS sequence"/>
</dbReference>
<keyword evidence="1" id="KW-0812">Transmembrane</keyword>
<feature type="transmembrane region" description="Helical" evidence="1">
    <location>
        <begin position="43"/>
        <end position="64"/>
    </location>
</feature>
<keyword evidence="1" id="KW-1133">Transmembrane helix</keyword>
<dbReference type="EMBL" id="PYAV01000002">
    <property type="protein sequence ID" value="PSL50964.1"/>
    <property type="molecule type" value="Genomic_DNA"/>
</dbReference>
<feature type="transmembrane region" description="Helical" evidence="1">
    <location>
        <begin position="99"/>
        <end position="121"/>
    </location>
</feature>
<gene>
    <name evidence="2" type="ORF">B0H94_102241</name>
</gene>
<evidence type="ECO:0000313" key="2">
    <source>
        <dbReference type="EMBL" id="PSL50964.1"/>
    </source>
</evidence>
<dbReference type="OrthoDB" id="2970364at2"/>
<proteinExistence type="predicted"/>
<comment type="caution">
    <text evidence="2">The sequence shown here is derived from an EMBL/GenBank/DDBJ whole genome shotgun (WGS) entry which is preliminary data.</text>
</comment>
<evidence type="ECO:0000256" key="1">
    <source>
        <dbReference type="SAM" id="Phobius"/>
    </source>
</evidence>
<reference evidence="2 3" key="1">
    <citation type="submission" date="2018-03" db="EMBL/GenBank/DDBJ databases">
        <title>Genomic Encyclopedia of Type Strains, Phase III (KMG-III): the genomes of soil and plant-associated and newly described type strains.</title>
        <authorList>
            <person name="Whitman W."/>
        </authorList>
    </citation>
    <scope>NUCLEOTIDE SEQUENCE [LARGE SCALE GENOMIC DNA]</scope>
    <source>
        <strain evidence="2 3">CGMCC 1.07653</strain>
    </source>
</reference>
<organism evidence="2 3">
    <name type="scientific">Salsuginibacillus halophilus</name>
    <dbReference type="NCBI Taxonomy" id="517424"/>
    <lineage>
        <taxon>Bacteria</taxon>
        <taxon>Bacillati</taxon>
        <taxon>Bacillota</taxon>
        <taxon>Bacilli</taxon>
        <taxon>Bacillales</taxon>
        <taxon>Bacillaceae</taxon>
        <taxon>Salsuginibacillus</taxon>
    </lineage>
</organism>
<protein>
    <submittedName>
        <fullName evidence="2">Uncharacterized protein</fullName>
    </submittedName>
</protein>
<keyword evidence="3" id="KW-1185">Reference proteome</keyword>
<evidence type="ECO:0000313" key="3">
    <source>
        <dbReference type="Proteomes" id="UP000242310"/>
    </source>
</evidence>